<evidence type="ECO:0000313" key="4">
    <source>
        <dbReference type="EMBL" id="SVE30236.1"/>
    </source>
</evidence>
<evidence type="ECO:0000256" key="1">
    <source>
        <dbReference type="ARBA" id="ARBA00022857"/>
    </source>
</evidence>
<keyword evidence="1" id="KW-0521">NADP</keyword>
<organism evidence="4">
    <name type="scientific">marine metagenome</name>
    <dbReference type="NCBI Taxonomy" id="408172"/>
    <lineage>
        <taxon>unclassified sequences</taxon>
        <taxon>metagenomes</taxon>
        <taxon>ecological metagenomes</taxon>
    </lineage>
</organism>
<dbReference type="CDD" id="cd02274">
    <property type="entry name" value="DHDPR_N"/>
    <property type="match status" value="1"/>
</dbReference>
<feature type="non-terminal residue" evidence="4">
    <location>
        <position position="77"/>
    </location>
</feature>
<reference evidence="4" key="1">
    <citation type="submission" date="2018-05" db="EMBL/GenBank/DDBJ databases">
        <authorList>
            <person name="Lanie J.A."/>
            <person name="Ng W.-L."/>
            <person name="Kazmierczak K.M."/>
            <person name="Andrzejewski T.M."/>
            <person name="Davidsen T.M."/>
            <person name="Wayne K.J."/>
            <person name="Tettelin H."/>
            <person name="Glass J.I."/>
            <person name="Rusch D."/>
            <person name="Podicherti R."/>
            <person name="Tsui H.-C.T."/>
            <person name="Winkler M.E."/>
        </authorList>
    </citation>
    <scope>NUCLEOTIDE SEQUENCE</scope>
</reference>
<dbReference type="Gene3D" id="3.40.50.720">
    <property type="entry name" value="NAD(P)-binding Rossmann-like Domain"/>
    <property type="match status" value="1"/>
</dbReference>
<gene>
    <name evidence="4" type="ORF">METZ01_LOCUS483090</name>
</gene>
<accession>A0A383CCX5</accession>
<dbReference type="Pfam" id="PF01113">
    <property type="entry name" value="DapB_N"/>
    <property type="match status" value="1"/>
</dbReference>
<dbReference type="InterPro" id="IPR000846">
    <property type="entry name" value="DapB_N"/>
</dbReference>
<evidence type="ECO:0000259" key="3">
    <source>
        <dbReference type="Pfam" id="PF01113"/>
    </source>
</evidence>
<feature type="domain" description="Dihydrodipicolinate reductase N-terminal" evidence="3">
    <location>
        <begin position="3"/>
        <end position="77"/>
    </location>
</feature>
<name>A0A383CCX5_9ZZZZ</name>
<dbReference type="GO" id="GO:0009089">
    <property type="term" value="P:lysine biosynthetic process via diaminopimelate"/>
    <property type="evidence" value="ECO:0007669"/>
    <property type="project" value="InterPro"/>
</dbReference>
<proteinExistence type="predicted"/>
<dbReference type="GO" id="GO:0008839">
    <property type="term" value="F:4-hydroxy-tetrahydrodipicolinate reductase"/>
    <property type="evidence" value="ECO:0007669"/>
    <property type="project" value="InterPro"/>
</dbReference>
<keyword evidence="2" id="KW-0560">Oxidoreductase</keyword>
<protein>
    <recommendedName>
        <fullName evidence="3">Dihydrodipicolinate reductase N-terminal domain-containing protein</fullName>
    </recommendedName>
</protein>
<dbReference type="InterPro" id="IPR036291">
    <property type="entry name" value="NAD(P)-bd_dom_sf"/>
</dbReference>
<dbReference type="AlphaFoldDB" id="A0A383CCX5"/>
<sequence length="77" mass="7954">MAKIIIYGSKGRMGQVVIACAESTDGFEVIDAIDIGDDLASVIAGCDAVIDFSFHEATPSAAALCAEHKKPLIIGTT</sequence>
<evidence type="ECO:0000256" key="2">
    <source>
        <dbReference type="ARBA" id="ARBA00023002"/>
    </source>
</evidence>
<dbReference type="EMBL" id="UINC01207928">
    <property type="protein sequence ID" value="SVE30236.1"/>
    <property type="molecule type" value="Genomic_DNA"/>
</dbReference>
<dbReference type="SUPFAM" id="SSF51735">
    <property type="entry name" value="NAD(P)-binding Rossmann-fold domains"/>
    <property type="match status" value="1"/>
</dbReference>